<dbReference type="RefSeq" id="WP_185106220.1">
    <property type="nucleotide sequence ID" value="NZ_BAAAXY010000249.1"/>
</dbReference>
<reference evidence="2 3" key="1">
    <citation type="submission" date="2020-08" db="EMBL/GenBank/DDBJ databases">
        <title>Sequencing the genomes of 1000 actinobacteria strains.</title>
        <authorList>
            <person name="Klenk H.-P."/>
        </authorList>
    </citation>
    <scope>NUCLEOTIDE SEQUENCE [LARGE SCALE GENOMIC DNA]</scope>
    <source>
        <strain evidence="2 3">DSM 43768</strain>
    </source>
</reference>
<organism evidence="2 3">
    <name type="scientific">Nonomuraea rubra</name>
    <dbReference type="NCBI Taxonomy" id="46180"/>
    <lineage>
        <taxon>Bacteria</taxon>
        <taxon>Bacillati</taxon>
        <taxon>Actinomycetota</taxon>
        <taxon>Actinomycetes</taxon>
        <taxon>Streptosporangiales</taxon>
        <taxon>Streptosporangiaceae</taxon>
        <taxon>Nonomuraea</taxon>
    </lineage>
</organism>
<keyword evidence="1" id="KW-1133">Transmembrane helix</keyword>
<sequence>MSEGAEHGATPPREPTGWRRALVVIGMIVLFAVLLATGVLSFLLVNATTR</sequence>
<dbReference type="EMBL" id="JACHMI010000001">
    <property type="protein sequence ID" value="MBB6552276.1"/>
    <property type="molecule type" value="Genomic_DNA"/>
</dbReference>
<gene>
    <name evidence="2" type="ORF">HD593_007071</name>
</gene>
<feature type="transmembrane region" description="Helical" evidence="1">
    <location>
        <begin position="21"/>
        <end position="45"/>
    </location>
</feature>
<protein>
    <submittedName>
        <fullName evidence="2">Uncharacterized protein</fullName>
    </submittedName>
</protein>
<comment type="caution">
    <text evidence="2">The sequence shown here is derived from an EMBL/GenBank/DDBJ whole genome shotgun (WGS) entry which is preliminary data.</text>
</comment>
<keyword evidence="1" id="KW-0812">Transmembrane</keyword>
<accession>A0A7X0NZK5</accession>
<dbReference type="AlphaFoldDB" id="A0A7X0NZK5"/>
<dbReference type="Proteomes" id="UP000565579">
    <property type="component" value="Unassembled WGS sequence"/>
</dbReference>
<evidence type="ECO:0000313" key="2">
    <source>
        <dbReference type="EMBL" id="MBB6552276.1"/>
    </source>
</evidence>
<keyword evidence="3" id="KW-1185">Reference proteome</keyword>
<evidence type="ECO:0000313" key="3">
    <source>
        <dbReference type="Proteomes" id="UP000565579"/>
    </source>
</evidence>
<evidence type="ECO:0000256" key="1">
    <source>
        <dbReference type="SAM" id="Phobius"/>
    </source>
</evidence>
<name>A0A7X0NZK5_9ACTN</name>
<proteinExistence type="predicted"/>
<keyword evidence="1" id="KW-0472">Membrane</keyword>